<evidence type="ECO:0000313" key="5">
    <source>
        <dbReference type="Proteomes" id="UP001058974"/>
    </source>
</evidence>
<dbReference type="Pfam" id="PF00169">
    <property type="entry name" value="PH"/>
    <property type="match status" value="1"/>
</dbReference>
<proteinExistence type="predicted"/>
<dbReference type="Pfam" id="PF25037">
    <property type="entry name" value="VPS13_C"/>
    <property type="match status" value="1"/>
</dbReference>
<organism evidence="4 5">
    <name type="scientific">Pisum sativum</name>
    <name type="common">Garden pea</name>
    <name type="synonym">Lathyrus oleraceus</name>
    <dbReference type="NCBI Taxonomy" id="3888"/>
    <lineage>
        <taxon>Eukaryota</taxon>
        <taxon>Viridiplantae</taxon>
        <taxon>Streptophyta</taxon>
        <taxon>Embryophyta</taxon>
        <taxon>Tracheophyta</taxon>
        <taxon>Spermatophyta</taxon>
        <taxon>Magnoliopsida</taxon>
        <taxon>eudicotyledons</taxon>
        <taxon>Gunneridae</taxon>
        <taxon>Pentapetalae</taxon>
        <taxon>rosids</taxon>
        <taxon>fabids</taxon>
        <taxon>Fabales</taxon>
        <taxon>Fabaceae</taxon>
        <taxon>Papilionoideae</taxon>
        <taxon>50 kb inversion clade</taxon>
        <taxon>NPAAA clade</taxon>
        <taxon>Hologalegina</taxon>
        <taxon>IRL clade</taxon>
        <taxon>Fabeae</taxon>
        <taxon>Lathyrus</taxon>
    </lineage>
</organism>
<dbReference type="Gene3D" id="2.30.29.30">
    <property type="entry name" value="Pleckstrin-homology domain (PH domain)/Phosphotyrosine-binding domain (PTB)"/>
    <property type="match status" value="1"/>
</dbReference>
<comment type="caution">
    <text evidence="4">The sequence shown here is derived from an EMBL/GenBank/DDBJ whole genome shotgun (WGS) entry which is preliminary data.</text>
</comment>
<name>A0A9D4YHF3_PEA</name>
<dbReference type="Pfam" id="PF06101">
    <property type="entry name" value="Vps62"/>
    <property type="match status" value="2"/>
</dbReference>
<feature type="region of interest" description="Disordered" evidence="2">
    <location>
        <begin position="4377"/>
        <end position="4396"/>
    </location>
</feature>
<keyword evidence="5" id="KW-1185">Reference proteome</keyword>
<dbReference type="PROSITE" id="PS50003">
    <property type="entry name" value="PH_DOMAIN"/>
    <property type="match status" value="1"/>
</dbReference>
<dbReference type="CDD" id="cd00821">
    <property type="entry name" value="PH"/>
    <property type="match status" value="1"/>
</dbReference>
<gene>
    <name evidence="4" type="ORF">KIW84_025116</name>
</gene>
<dbReference type="InterPro" id="IPR011993">
    <property type="entry name" value="PH-like_dom_sf"/>
</dbReference>
<dbReference type="GO" id="GO:0006623">
    <property type="term" value="P:protein targeting to vacuole"/>
    <property type="evidence" value="ECO:0007669"/>
    <property type="project" value="TreeGrafter"/>
</dbReference>
<dbReference type="InterPro" id="IPR001849">
    <property type="entry name" value="PH_domain"/>
</dbReference>
<dbReference type="InterPro" id="IPR009291">
    <property type="entry name" value="Vps62"/>
</dbReference>
<dbReference type="SMART" id="SM00233">
    <property type="entry name" value="PH"/>
    <property type="match status" value="1"/>
</dbReference>
<feature type="compositionally biased region" description="Basic and acidic residues" evidence="2">
    <location>
        <begin position="602"/>
        <end position="613"/>
    </location>
</feature>
<dbReference type="InterPro" id="IPR026854">
    <property type="entry name" value="VPS13_N"/>
</dbReference>
<dbReference type="InterPro" id="IPR026847">
    <property type="entry name" value="VPS13"/>
</dbReference>
<evidence type="ECO:0000259" key="3">
    <source>
        <dbReference type="PROSITE" id="PS50003"/>
    </source>
</evidence>
<dbReference type="SUPFAM" id="SSF50729">
    <property type="entry name" value="PH domain-like"/>
    <property type="match status" value="1"/>
</dbReference>
<evidence type="ECO:0000256" key="1">
    <source>
        <dbReference type="ARBA" id="ARBA00022448"/>
    </source>
</evidence>
<dbReference type="EMBL" id="JAMSHJ010000002">
    <property type="protein sequence ID" value="KAI5439603.1"/>
    <property type="molecule type" value="Genomic_DNA"/>
</dbReference>
<protein>
    <recommendedName>
        <fullName evidence="3">PH domain-containing protein</fullName>
    </recommendedName>
</protein>
<reference evidence="4 5" key="1">
    <citation type="journal article" date="2022" name="Nat. Genet.">
        <title>Improved pea reference genome and pan-genome highlight genomic features and evolutionary characteristics.</title>
        <authorList>
            <person name="Yang T."/>
            <person name="Liu R."/>
            <person name="Luo Y."/>
            <person name="Hu S."/>
            <person name="Wang D."/>
            <person name="Wang C."/>
            <person name="Pandey M.K."/>
            <person name="Ge S."/>
            <person name="Xu Q."/>
            <person name="Li N."/>
            <person name="Li G."/>
            <person name="Huang Y."/>
            <person name="Saxena R.K."/>
            <person name="Ji Y."/>
            <person name="Li M."/>
            <person name="Yan X."/>
            <person name="He Y."/>
            <person name="Liu Y."/>
            <person name="Wang X."/>
            <person name="Xiang C."/>
            <person name="Varshney R.K."/>
            <person name="Ding H."/>
            <person name="Gao S."/>
            <person name="Zong X."/>
        </authorList>
    </citation>
    <scope>NUCLEOTIDE SEQUENCE [LARGE SCALE GENOMIC DNA]</scope>
    <source>
        <strain evidence="4 5">cv. Zhongwan 6</strain>
    </source>
</reference>
<dbReference type="PANTHER" id="PTHR16166:SF137">
    <property type="entry name" value="PLECKSTRIN HOMOLOGY (PH) DOMAIN-CONTAINING PROTEIN"/>
    <property type="match status" value="1"/>
</dbReference>
<dbReference type="GO" id="GO:0045053">
    <property type="term" value="P:protein retention in Golgi apparatus"/>
    <property type="evidence" value="ECO:0007669"/>
    <property type="project" value="TreeGrafter"/>
</dbReference>
<feature type="domain" description="PH" evidence="3">
    <location>
        <begin position="871"/>
        <end position="983"/>
    </location>
</feature>
<dbReference type="Gramene" id="Psat02G0511600-T1">
    <property type="protein sequence ID" value="KAI5439603.1"/>
    <property type="gene ID" value="KIW84_025116"/>
</dbReference>
<feature type="region of interest" description="Disordered" evidence="2">
    <location>
        <begin position="590"/>
        <end position="613"/>
    </location>
</feature>
<dbReference type="Proteomes" id="UP001058974">
    <property type="component" value="Chromosome 2"/>
</dbReference>
<evidence type="ECO:0000313" key="4">
    <source>
        <dbReference type="EMBL" id="KAI5439603.1"/>
    </source>
</evidence>
<dbReference type="PANTHER" id="PTHR16166">
    <property type="entry name" value="VACUOLAR PROTEIN SORTING-ASSOCIATED PROTEIN VPS13"/>
    <property type="match status" value="1"/>
</dbReference>
<feature type="compositionally biased region" description="Basic and acidic residues" evidence="2">
    <location>
        <begin position="4377"/>
        <end position="4389"/>
    </location>
</feature>
<dbReference type="InterPro" id="IPR056748">
    <property type="entry name" value="VPS13-like_C"/>
</dbReference>
<evidence type="ECO:0000256" key="2">
    <source>
        <dbReference type="SAM" id="MobiDB-lite"/>
    </source>
</evidence>
<keyword evidence="1" id="KW-0813">Transport</keyword>
<sequence length="4396" mass="492990">MQLKPEALNALKLPVKVKAGFLGSVKLKVPWSRLGQDPVLVYLDRIFLLAEPATQVEGCSEDAVQEAKKSLIQETELKLWEKSQQLQSEMNKSWLGSLISTIIGNLKLSISNIHIRYEDGESNPGHPFAAGVSLDKLSAVTVDDSGKETFITGGALDRIQKCVELDRLAVYLDSDIIPWHVDKAWEDLLPSEWFQIFNFGTKDGKPADTLSRKHSYVLQPVTGKAKYSKLHSSEVADSKQPLQTAVVNLDDVTISLSKDGYRDMMKLADNFATFNQRLKYAHFRPLVPVKADSRSWWKYAYRAVSDQMKKASGKMSWEQVLRYTRLQKRYISLYASLLKSDPSQVTISGSREIEDLDRELDIELILQWRMLAHKFVEKSTESNLNARKQKVGKSWWSFGWNGNSPKEETEEFNFSEEDWNQLNKMIGYKEGDDGKSDVNSKADVVHTFLVVHMNHNASKLIGDAKEPVAELSCEHLSCSIKLYPETKVFDIKLGSYQLLSPKGLLAESATSYDSLVGVFNYKPFDDKVDWSLVAKASPCYMTYMKDSIDQIVKFFESDTAVSHTIALETAAAVQMKIDEVKRTAQQQMNKALKDHARRREKKGLEGTREEAGGPKKQSLQWIFPGFGLFFRTSGLPFWGAAFSGLAVASGERRVDLAILVRKVAQYKWCLQDAGKDVNRNFEIRKETIPREIGWLKVDKFLANSSCCLFIRFSLDLDIAAPKITIPTDFCPDNTHATKLLLDLGNLMIRTQDDYQKDSAEDNMYLRFDLVLSDVSAFLFDGDYHWSQISLNTKTRSTTGDFYPVIDRCGVILQLQLIQSETPHYPSMRLAVRLPTLAFHFSPARYHRLMHVIKIFEEGDGESSEFLRPWNQADLEGWLSLLTWKGVGIREAVWQRRYFCLVGPFLYVLESPDSRSYKQYTSLRGKQVYQVPPEFVGNVDHVLVVCSPTRPNNKVVEDANALILRCESEESMKTWHSRLQGAIYYASNTDPISGLSESSSEHDDTESEHNRGVVDVAIAERLFVTGVLDELKVCFSYSYQSDQSLMKVLLNEEKRLFEFRAIGGQVEVSIRESDIFIGTILKSLEIEDLVCCNKQSQPCFLARSFIGNADEISLFYNTTRENVDSSGIIPMETDDKFYEAPETLAESADYSSLELPKFSRINGLLPSDASSTSTKELSDTLESFVKAQIVIYDQNSTLYNNTDKQVIVTLATLTFFCRRPTILAIMEFINSINIEDRNLATSSESSSAIIKNDVSRDLDDLNATTVEEHAVKGLLGKGKSRVMFNLTLKMAQAQILLMKENETKLACLSQESLLTDIKVFPSSFSIKAALGNLKISDDSLPSSHLYYWACNMRNPGGRSFVELEFTSYSNDDEDYDGYDFSLFGEFSEVRIVYLNRFVQEVVGYFMGLVPNTPKSVIKVTDQVTNSEKWFSASEIEGSPAVKFDLSLWKPIILMPRRTDSLDFLRLDIVHITVKNTFQWIGGSKSEINAVHLETLMVQIEDINLNVGTGTDLGESIIQDVNGLSVIIHRSLRDLLCQFPSVEVIIKIEELKAALSNKEYEIITECSISNFSEVPHIPPLPNQYSSMVLDDATGDIVPEVANGDASGTTVVESSTLLKICVSINLVELRLYTGVTRDASLATVQVSSAWLLYKSSTAGNGFLSATLQGFSVFDDREGVEQGFRLAIGKPESIGASSPSTLSYYENQDSVDSSSSKGNNFEPVQTMLIVDMKFGPDSTFVSVCIQRPQLLVALDFLLAVVEFFVPTVSSMLSFEEHNSSMLDAIIIDQSIYKQPCAEFSLSPQKPLIVDDENFDHFIYDGDGGILYLKDGQGLNLTSASSEAIVYIGNGKKLQFRNVVIKGGQHLDSCIFLGANSRYSALNDDHVYLEQSVESPQAMSPRGRVHEVPSQNNTVNNSAEVIVELQAVGPELTFYNTSKDVGESSNLSNKLLLAQLDAFCRLVLKGNNTEMSADVLGLAMESNGIRILEPFDTSLKYSNASGKTNIHLSVSDIFMNFTFSILRLFLAVEDNILSFLRMTSKKMTIVCSHFDKVGVIENPHNGQTFAVWRPHAPPGFAVLGDYLTPLDKPPTKGVLAVNTNSITVKRPINFRLVWPPLVSLANTGEEMDHSDLSWETEADGSCSIWFPEAPKGYVALGCLVTQGRTPPPLSSALCIPSSSVSPCSLRDCIIIGMANTSSSSVAFWRVDNSFGTFLPVDPTTHSLTSKAYELRCIKYGSLKASSEALNSLDSHAHPGGQQTLQYDQSAVANSNRRSEPVASFQLIWWNQGSNSRKRLSIWRPVVPMGMIYFGDIAVKGYEPPNTCLVLHDSRDENIFKTPLDFQLVGQIKKQRGMESISFWLPQAPPGFVSLGCVACKGKPKQNEFSTLRCIRSDLVAGDKFLEESVWDTSDAKHVKEPFSIWTVGNELGTFIVRGGFKRPPRRFALKLADFSMPSGSDATIIDAGIGTFSIALFDDYSGLMVPLFNISFSGITFSLHGRTGYQNCTVGFSLAARSYNDKYEAWEPLVEPVDGFLRYQYDLNAPGAASQLRLTSTRDLNLNVSVSNVNMIIQAYASWNNLSHVHEGYQNRDAFSPTYGGNSTIDAIHKRNYYIIPQNKLGQDIFIRATEASGLQNIIMMPSGDMKAVKVPVSKDMLESHLRGELCRKIRTMVTIIIAEAQFPRVGGSDSQQYAVAVRLSPNSSLPNDALVHQQSARTCGRRANQLFPSDLELVQWNEIFFFKVDSLDYYNLELIVTDMSEGVPIGFFSASLSEIAKTIEDSSYSQKFSYKLNWIDLSADDSLSMDAYQKKTRKLRCAILMHSSEAQNSNQQSNYDVHKSGFIQISPSKEGPWTTVRLNYATPAACWRLGNAVVASEASVKEGNRYVNIRSLVSVRNSTDFVLDLRLTSKVPSEKMNLLQNSSDSESSVTESYKIQTDEFYEIQKLTAHDGWVRWSGSPEQHMSDKGKSHQDFPEIDLPPGWEWVDDWHLDKKSTNTSDGWIYAPDINSLRWPESFDPKDSSNSARQGKWLRNRKLIADDLKHEISVGLLQPGEAAPLPLSCLTQSIQYFLQLRPGSSETPLEYSWSTVMDRPRLSEDVAIREQCSNLCVSALSESEELLCCSEMHGTSGGSHKFWFCVSIQATEIAKDMHSDAIQDWCLVVKSPLTISNFLPLAAEYSVLEMQSSGHFLTCSRGVFLSGKTVQIYSADIRKPLFLSLLPQRGWLPVHEAVLISHPNGNPSKTISLRSSISGRVVQIILEQNYDKECALLAKTIRVYAPYWLGVARCPPLTFRILETSAKRRLPKKNGSVFEEITDEEIYDDHTLVSALNFNMLALSVAIAQLGTEQFGPVKSLASLGDMDGSLDIYAYDGDGNCLRLIISTKPCFFQSVPTKIISVRPFMTFTNRIGQDIFIKLSTEDEPKVLRASDSRMSFVCRGAGGPEKLQVRLEGANWSYPFQILREDTISLVLRMNDGTLRFLRTEIRGYEEGTRFVVVFRLGSTDGPIRIENRTIDKALSIRQSGFGEDSWILLKPLSSTNFSWEDPYGDKFLDAKLSEEDSNAIWKLDLEKTGLCSAEFGMQLQVFDVGDIIVAKFRDDKMLSSSLFEEIRDPTPTEKWGVSSVHAEMQNSVTPFELIVELGVVGISMVDHRPKELSYLYLERVSLTYSTGYDGGRTSRFKLIFGYLQLDNQLPLTLMPVLLAPDQISDVQHPVFKMTITMQNENKDGVQVYPYVYIRVTEKCWRLDIHEPIIWAIVEFYNNLQLNRLPKSSTVTEIDPEIRFDLIDVSEVRLKLSLETAPGQRPHGVLGIWSPILSAVGNAFKIQVHLRRVMHRDRFMRKSSIVSAIGNRVWRDLIHNPLHLIFSVDVLGMTSSTLASLSRGFAELSTDGQFLQLRAKQVRSRRITGVGDGIIQGTEALAQGFAFGVSGVVRKPVESARQNGLLGLAHGLGRAFLGFIVQPVSGALDFFSLTVDGIGASCSKCLEVFNSRTTFQRIRNPRSIHADGILREYYEREAIGQMVLYLGEASRQFGCTEIFKEPSKFALSDYYEEHFTVPHQRIVLVTNKRVMLLQCLAPDKMDKKPCKIMWDVPWDELMALELAKAGSSQPSHLILHLKHFRRSENFVRVIKCSSVEEFEGREPQAVKICLVVRKTWKAYQSDKRSLILKVPSSQRHVYFSWTEVDSREPRTLNKAIISSREISSSSTASDDRRFVRHGITFSKIWSSEQEYKGRCSLCKKQTSQDGGICSIWRPVCPDGYTYIGDIAHVGIHPPNVAAIYRKIDEFFALPVGYDLVWRNCLEDYVSPVSIWHPRAPDGFVSPGCVAIAGYLEPEPDLVHCIAESLVEETQFEDQKVWSAPDSYPWSIHMYQVQSDALHFVALRQTKEESDWKPKRVRDGPHSQLQSP</sequence>
<dbReference type="Pfam" id="PF12624">
    <property type="entry name" value="VPS13_N"/>
    <property type="match status" value="1"/>
</dbReference>
<accession>A0A9D4YHF3</accession>